<dbReference type="VEuPathDB" id="FungiDB:ASPVEDRAFT_665585"/>
<dbReference type="AlphaFoldDB" id="A0A1L9PL98"/>
<accession>A0A1L9PL98</accession>
<proteinExistence type="predicted"/>
<evidence type="ECO:0000313" key="3">
    <source>
        <dbReference type="Proteomes" id="UP000184073"/>
    </source>
</evidence>
<dbReference type="GeneID" id="63731405"/>
<feature type="region of interest" description="Disordered" evidence="1">
    <location>
        <begin position="74"/>
        <end position="151"/>
    </location>
</feature>
<name>A0A1L9PL98_ASPVE</name>
<dbReference type="RefSeq" id="XP_040668025.1">
    <property type="nucleotide sequence ID" value="XM_040815894.1"/>
</dbReference>
<organism evidence="2 3">
    <name type="scientific">Aspergillus versicolor CBS 583.65</name>
    <dbReference type="NCBI Taxonomy" id="1036611"/>
    <lineage>
        <taxon>Eukaryota</taxon>
        <taxon>Fungi</taxon>
        <taxon>Dikarya</taxon>
        <taxon>Ascomycota</taxon>
        <taxon>Pezizomycotina</taxon>
        <taxon>Eurotiomycetes</taxon>
        <taxon>Eurotiomycetidae</taxon>
        <taxon>Eurotiales</taxon>
        <taxon>Aspergillaceae</taxon>
        <taxon>Aspergillus</taxon>
        <taxon>Aspergillus subgen. Nidulantes</taxon>
    </lineage>
</organism>
<evidence type="ECO:0000256" key="1">
    <source>
        <dbReference type="SAM" id="MobiDB-lite"/>
    </source>
</evidence>
<dbReference type="EMBL" id="KV878129">
    <property type="protein sequence ID" value="OJJ02263.1"/>
    <property type="molecule type" value="Genomic_DNA"/>
</dbReference>
<sequence length="151" mass="17411">MVGWVNEKLTSWRMWRKSCEGKRSYKCTRSNGGFPIAGVINIGGDLHTKPPLSATHRRASWVELSPRVTPLLQRRGKGTQRIVGKESSRRVSKPSQDIHEWKRANNDGEYVQNLQNDLRGNSGRPRELENKPNHHGRAKAWRKPRSDHRSR</sequence>
<feature type="compositionally biased region" description="Basic residues" evidence="1">
    <location>
        <begin position="133"/>
        <end position="151"/>
    </location>
</feature>
<protein>
    <submittedName>
        <fullName evidence="2">Uncharacterized protein</fullName>
    </submittedName>
</protein>
<dbReference type="Proteomes" id="UP000184073">
    <property type="component" value="Unassembled WGS sequence"/>
</dbReference>
<feature type="compositionally biased region" description="Basic and acidic residues" evidence="1">
    <location>
        <begin position="96"/>
        <end position="106"/>
    </location>
</feature>
<reference evidence="3" key="1">
    <citation type="journal article" date="2017" name="Genome Biol.">
        <title>Comparative genomics reveals high biological diversity and specific adaptations in the industrially and medically important fungal genus Aspergillus.</title>
        <authorList>
            <person name="de Vries R.P."/>
            <person name="Riley R."/>
            <person name="Wiebenga A."/>
            <person name="Aguilar-Osorio G."/>
            <person name="Amillis S."/>
            <person name="Uchima C.A."/>
            <person name="Anderluh G."/>
            <person name="Asadollahi M."/>
            <person name="Askin M."/>
            <person name="Barry K."/>
            <person name="Battaglia E."/>
            <person name="Bayram O."/>
            <person name="Benocci T."/>
            <person name="Braus-Stromeyer S.A."/>
            <person name="Caldana C."/>
            <person name="Canovas D."/>
            <person name="Cerqueira G.C."/>
            <person name="Chen F."/>
            <person name="Chen W."/>
            <person name="Choi C."/>
            <person name="Clum A."/>
            <person name="Dos Santos R.A."/>
            <person name="Damasio A.R."/>
            <person name="Diallinas G."/>
            <person name="Emri T."/>
            <person name="Fekete E."/>
            <person name="Flipphi M."/>
            <person name="Freyberg S."/>
            <person name="Gallo A."/>
            <person name="Gournas C."/>
            <person name="Habgood R."/>
            <person name="Hainaut M."/>
            <person name="Harispe M.L."/>
            <person name="Henrissat B."/>
            <person name="Hilden K.S."/>
            <person name="Hope R."/>
            <person name="Hossain A."/>
            <person name="Karabika E."/>
            <person name="Karaffa L."/>
            <person name="Karanyi Z."/>
            <person name="Krasevec N."/>
            <person name="Kuo A."/>
            <person name="Kusch H."/>
            <person name="LaButti K."/>
            <person name="Lagendijk E.L."/>
            <person name="Lapidus A."/>
            <person name="Levasseur A."/>
            <person name="Lindquist E."/>
            <person name="Lipzen A."/>
            <person name="Logrieco A.F."/>
            <person name="MacCabe A."/>
            <person name="Maekelae M.R."/>
            <person name="Malavazi I."/>
            <person name="Melin P."/>
            <person name="Meyer V."/>
            <person name="Mielnichuk N."/>
            <person name="Miskei M."/>
            <person name="Molnar A.P."/>
            <person name="Mule G."/>
            <person name="Ngan C.Y."/>
            <person name="Orejas M."/>
            <person name="Orosz E."/>
            <person name="Ouedraogo J.P."/>
            <person name="Overkamp K.M."/>
            <person name="Park H.-S."/>
            <person name="Perrone G."/>
            <person name="Piumi F."/>
            <person name="Punt P.J."/>
            <person name="Ram A.F."/>
            <person name="Ramon A."/>
            <person name="Rauscher S."/>
            <person name="Record E."/>
            <person name="Riano-Pachon D.M."/>
            <person name="Robert V."/>
            <person name="Roehrig J."/>
            <person name="Ruller R."/>
            <person name="Salamov A."/>
            <person name="Salih N.S."/>
            <person name="Samson R.A."/>
            <person name="Sandor E."/>
            <person name="Sanguinetti M."/>
            <person name="Schuetze T."/>
            <person name="Sepcic K."/>
            <person name="Shelest E."/>
            <person name="Sherlock G."/>
            <person name="Sophianopoulou V."/>
            <person name="Squina F.M."/>
            <person name="Sun H."/>
            <person name="Susca A."/>
            <person name="Todd R.B."/>
            <person name="Tsang A."/>
            <person name="Unkles S.E."/>
            <person name="van de Wiele N."/>
            <person name="van Rossen-Uffink D."/>
            <person name="Oliveira J.V."/>
            <person name="Vesth T.C."/>
            <person name="Visser J."/>
            <person name="Yu J.-H."/>
            <person name="Zhou M."/>
            <person name="Andersen M.R."/>
            <person name="Archer D.B."/>
            <person name="Baker S.E."/>
            <person name="Benoit I."/>
            <person name="Brakhage A.A."/>
            <person name="Braus G.H."/>
            <person name="Fischer R."/>
            <person name="Frisvad J.C."/>
            <person name="Goldman G.H."/>
            <person name="Houbraken J."/>
            <person name="Oakley B."/>
            <person name="Pocsi I."/>
            <person name="Scazzocchio C."/>
            <person name="Seiboth B."/>
            <person name="vanKuyk P.A."/>
            <person name="Wortman J."/>
            <person name="Dyer P.S."/>
            <person name="Grigoriev I.V."/>
        </authorList>
    </citation>
    <scope>NUCLEOTIDE SEQUENCE [LARGE SCALE GENOMIC DNA]</scope>
    <source>
        <strain evidence="3">CBS 583.65</strain>
    </source>
</reference>
<evidence type="ECO:0000313" key="2">
    <source>
        <dbReference type="EMBL" id="OJJ02263.1"/>
    </source>
</evidence>
<gene>
    <name evidence="2" type="ORF">ASPVEDRAFT_665585</name>
</gene>
<keyword evidence="3" id="KW-1185">Reference proteome</keyword>